<sequence>MALADASGLHGSPVNQGDHCRDRDFMPCAEKPATSYALTTGRHPRVGALQCYVLEDEEMWKSTCGPSHNEHFYAVDNSSSSSSSYVVGAFSFNFLPINLEIGRHCLISSHESSLHSSHSRLAGVKRRRYLFHLFCA</sequence>
<dbReference type="Proteomes" id="UP000030764">
    <property type="component" value="Unassembled WGS sequence"/>
</dbReference>
<proteinExistence type="predicted"/>
<name>A0A085LX97_9BILA</name>
<dbReference type="AlphaFoldDB" id="A0A085LX97"/>
<protein>
    <submittedName>
        <fullName evidence="1">Uncharacterized protein</fullName>
    </submittedName>
</protein>
<accession>A0A085LX97</accession>
<gene>
    <name evidence="1" type="ORF">M513_09536</name>
</gene>
<organism evidence="1 2">
    <name type="scientific">Trichuris suis</name>
    <name type="common">pig whipworm</name>
    <dbReference type="NCBI Taxonomy" id="68888"/>
    <lineage>
        <taxon>Eukaryota</taxon>
        <taxon>Metazoa</taxon>
        <taxon>Ecdysozoa</taxon>
        <taxon>Nematoda</taxon>
        <taxon>Enoplea</taxon>
        <taxon>Dorylaimia</taxon>
        <taxon>Trichinellida</taxon>
        <taxon>Trichuridae</taxon>
        <taxon>Trichuris</taxon>
    </lineage>
</organism>
<evidence type="ECO:0000313" key="2">
    <source>
        <dbReference type="Proteomes" id="UP000030764"/>
    </source>
</evidence>
<evidence type="ECO:0000313" key="1">
    <source>
        <dbReference type="EMBL" id="KFD49593.1"/>
    </source>
</evidence>
<dbReference type="EMBL" id="KL363267">
    <property type="protein sequence ID" value="KFD49593.1"/>
    <property type="molecule type" value="Genomic_DNA"/>
</dbReference>
<reference evidence="1 2" key="1">
    <citation type="journal article" date="2014" name="Nat. Genet.">
        <title>Genome and transcriptome of the porcine whipworm Trichuris suis.</title>
        <authorList>
            <person name="Jex A.R."/>
            <person name="Nejsum P."/>
            <person name="Schwarz E.M."/>
            <person name="Hu L."/>
            <person name="Young N.D."/>
            <person name="Hall R.S."/>
            <person name="Korhonen P.K."/>
            <person name="Liao S."/>
            <person name="Thamsborg S."/>
            <person name="Xia J."/>
            <person name="Xu P."/>
            <person name="Wang S."/>
            <person name="Scheerlinck J.P."/>
            <person name="Hofmann A."/>
            <person name="Sternberg P.W."/>
            <person name="Wang J."/>
            <person name="Gasser R.B."/>
        </authorList>
    </citation>
    <scope>NUCLEOTIDE SEQUENCE [LARGE SCALE GENOMIC DNA]</scope>
    <source>
        <strain evidence="1">DCEP-RM93M</strain>
    </source>
</reference>
<keyword evidence="2" id="KW-1185">Reference proteome</keyword>
<feature type="non-terminal residue" evidence="1">
    <location>
        <position position="136"/>
    </location>
</feature>